<dbReference type="AlphaFoldDB" id="A0A523RWM9"/>
<sequence length="132" mass="14892">MMAGEKILVVDDEKAMRNLCYQILDEEGYEVSLAEDGKEAVNKVLREDFAVAIVDIKMPGMDGMEVLRFIKKHKSHTEVIMITGYGTIKTAVEAMKLGAADYITKPFNIEQLTMVVKMALENRAHRLKNQQS</sequence>
<evidence type="ECO:0000313" key="6">
    <source>
        <dbReference type="EMBL" id="TET10182.1"/>
    </source>
</evidence>
<feature type="modified residue" description="4-aspartylphosphate" evidence="4">
    <location>
        <position position="55"/>
    </location>
</feature>
<comment type="caution">
    <text evidence="6">The sequence shown here is derived from an EMBL/GenBank/DDBJ whole genome shotgun (WGS) entry which is preliminary data.</text>
</comment>
<dbReference type="Proteomes" id="UP000316360">
    <property type="component" value="Unassembled WGS sequence"/>
</dbReference>
<evidence type="ECO:0000259" key="5">
    <source>
        <dbReference type="PROSITE" id="PS50110"/>
    </source>
</evidence>
<keyword evidence="2" id="KW-0805">Transcription regulation</keyword>
<accession>A0A523RWM9</accession>
<keyword evidence="3" id="KW-0804">Transcription</keyword>
<dbReference type="EMBL" id="SOKJ01000241">
    <property type="protein sequence ID" value="TET10182.1"/>
    <property type="molecule type" value="Genomic_DNA"/>
</dbReference>
<dbReference type="InterPro" id="IPR001789">
    <property type="entry name" value="Sig_transdc_resp-reg_receiver"/>
</dbReference>
<organism evidence="6 7">
    <name type="scientific">Aerophobetes bacterium</name>
    <dbReference type="NCBI Taxonomy" id="2030807"/>
    <lineage>
        <taxon>Bacteria</taxon>
        <taxon>Candidatus Aerophobota</taxon>
    </lineage>
</organism>
<reference evidence="6 7" key="1">
    <citation type="submission" date="2019-03" db="EMBL/GenBank/DDBJ databases">
        <title>Metabolic potential of uncultured bacteria and archaea associated with petroleum seepage in deep-sea sediments.</title>
        <authorList>
            <person name="Dong X."/>
            <person name="Hubert C."/>
        </authorList>
    </citation>
    <scope>NUCLEOTIDE SEQUENCE [LARGE SCALE GENOMIC DNA]</scope>
    <source>
        <strain evidence="6">E44_bin7</strain>
    </source>
</reference>
<protein>
    <submittedName>
        <fullName evidence="6">Sigma-54-dependent Fis family transcriptional regulator</fullName>
    </submittedName>
</protein>
<evidence type="ECO:0000256" key="3">
    <source>
        <dbReference type="ARBA" id="ARBA00023163"/>
    </source>
</evidence>
<dbReference type="PROSITE" id="PS50110">
    <property type="entry name" value="RESPONSE_REGULATORY"/>
    <property type="match status" value="1"/>
</dbReference>
<dbReference type="InterPro" id="IPR011006">
    <property type="entry name" value="CheY-like_superfamily"/>
</dbReference>
<gene>
    <name evidence="6" type="ORF">E3J84_04305</name>
</gene>
<dbReference type="FunFam" id="3.40.50.2300:FF:000018">
    <property type="entry name" value="DNA-binding transcriptional regulator NtrC"/>
    <property type="match status" value="1"/>
</dbReference>
<dbReference type="SMART" id="SM00448">
    <property type="entry name" value="REC"/>
    <property type="match status" value="1"/>
</dbReference>
<name>A0A523RWM9_UNCAE</name>
<dbReference type="PANTHER" id="PTHR44591">
    <property type="entry name" value="STRESS RESPONSE REGULATOR PROTEIN 1"/>
    <property type="match status" value="1"/>
</dbReference>
<dbReference type="PANTHER" id="PTHR44591:SF3">
    <property type="entry name" value="RESPONSE REGULATORY DOMAIN-CONTAINING PROTEIN"/>
    <property type="match status" value="1"/>
</dbReference>
<evidence type="ECO:0000313" key="7">
    <source>
        <dbReference type="Proteomes" id="UP000316360"/>
    </source>
</evidence>
<evidence type="ECO:0000256" key="2">
    <source>
        <dbReference type="ARBA" id="ARBA00023015"/>
    </source>
</evidence>
<evidence type="ECO:0000256" key="1">
    <source>
        <dbReference type="ARBA" id="ARBA00022553"/>
    </source>
</evidence>
<dbReference type="InterPro" id="IPR050595">
    <property type="entry name" value="Bact_response_regulator"/>
</dbReference>
<proteinExistence type="predicted"/>
<feature type="domain" description="Response regulatory" evidence="5">
    <location>
        <begin position="6"/>
        <end position="120"/>
    </location>
</feature>
<dbReference type="GO" id="GO:0000160">
    <property type="term" value="P:phosphorelay signal transduction system"/>
    <property type="evidence" value="ECO:0007669"/>
    <property type="project" value="InterPro"/>
</dbReference>
<dbReference type="Pfam" id="PF00072">
    <property type="entry name" value="Response_reg"/>
    <property type="match status" value="1"/>
</dbReference>
<dbReference type="Gene3D" id="3.40.50.2300">
    <property type="match status" value="1"/>
</dbReference>
<keyword evidence="1 4" id="KW-0597">Phosphoprotein</keyword>
<evidence type="ECO:0000256" key="4">
    <source>
        <dbReference type="PROSITE-ProRule" id="PRU00169"/>
    </source>
</evidence>
<dbReference type="SUPFAM" id="SSF52172">
    <property type="entry name" value="CheY-like"/>
    <property type="match status" value="1"/>
</dbReference>